<keyword evidence="2" id="KW-1185">Reference proteome</keyword>
<evidence type="ECO:0000313" key="2">
    <source>
        <dbReference type="Proteomes" id="UP000190135"/>
    </source>
</evidence>
<protein>
    <submittedName>
        <fullName evidence="1">Uncharacterized protein</fullName>
    </submittedName>
</protein>
<evidence type="ECO:0000313" key="1">
    <source>
        <dbReference type="EMBL" id="SKA33901.1"/>
    </source>
</evidence>
<reference evidence="1 2" key="1">
    <citation type="submission" date="2017-02" db="EMBL/GenBank/DDBJ databases">
        <authorList>
            <person name="Peterson S.W."/>
        </authorList>
    </citation>
    <scope>NUCLEOTIDE SEQUENCE [LARGE SCALE GENOMIC DNA]</scope>
    <source>
        <strain evidence="1 2">USBA 369</strain>
    </source>
</reference>
<gene>
    <name evidence="1" type="ORF">SAMN05428963_11693</name>
</gene>
<sequence>MDEKADTAASNGVGAVVHRLDHHAADGRPDRPARHAGRHGDRLFHDEGKLFFGQNLGPLITNADDLEPILPGEPDGVVARKSLDSQRHPGVIGQMNPQFGRHPIVCPVASAVDDDAFAGGLGDPEARREVLGEEADAVDPRLAPEFTVTLRALERQGGAAFPAKVIEKHTAIGLASRRRQHDADFGNWLASDLGKLPFQNGVAAGL</sequence>
<dbReference type="EMBL" id="FUXL01000016">
    <property type="protein sequence ID" value="SKA33901.1"/>
    <property type="molecule type" value="Genomic_DNA"/>
</dbReference>
<organism evidence="1 2">
    <name type="scientific">Consotaella salsifontis</name>
    <dbReference type="NCBI Taxonomy" id="1365950"/>
    <lineage>
        <taxon>Bacteria</taxon>
        <taxon>Pseudomonadati</taxon>
        <taxon>Pseudomonadota</taxon>
        <taxon>Alphaproteobacteria</taxon>
        <taxon>Hyphomicrobiales</taxon>
        <taxon>Aurantimonadaceae</taxon>
        <taxon>Consotaella</taxon>
    </lineage>
</organism>
<dbReference type="Proteomes" id="UP000190135">
    <property type="component" value="Unassembled WGS sequence"/>
</dbReference>
<dbReference type="AlphaFoldDB" id="A0A1T4T0Y5"/>
<proteinExistence type="predicted"/>
<accession>A0A1T4T0Y5</accession>
<name>A0A1T4T0Y5_9HYPH</name>